<accession>A0A5C8UKX5</accession>
<evidence type="ECO:0008006" key="3">
    <source>
        <dbReference type="Google" id="ProtNLM"/>
    </source>
</evidence>
<protein>
    <recommendedName>
        <fullName evidence="3">Cupin domain-containing protein</fullName>
    </recommendedName>
</protein>
<sequence>MFESTDPRSSLPDSAGATVTPAVDATIVEFGARLPDHEDGTSRTWKGASQRLTFAYTRFFPPGGTVHVAGEAAEHLVLVLGSAIRVESGAEVVDVPAGSIVIVPAGDSRITTEGPTQLLRVFSRHDGLPGSADIRHYRLEVPPETGRFGRIYTGANIMVNVMYPTEGPRDTNHLSPHSHDSFEQCSVTLDGEFVHHLRWPWKERLVDWREDLHRAVSSPSLTVIPAGVIHTTRAVGDGSHLLIDVFSPPREDFAAMPGWVLNAARDD</sequence>
<gene>
    <name evidence="1" type="ORF">FVP33_15545</name>
</gene>
<keyword evidence="2" id="KW-1185">Reference proteome</keyword>
<dbReference type="Proteomes" id="UP000321379">
    <property type="component" value="Unassembled WGS sequence"/>
</dbReference>
<dbReference type="InterPro" id="IPR011051">
    <property type="entry name" value="RmlC_Cupin_sf"/>
</dbReference>
<evidence type="ECO:0000313" key="1">
    <source>
        <dbReference type="EMBL" id="TXN28935.1"/>
    </source>
</evidence>
<evidence type="ECO:0000313" key="2">
    <source>
        <dbReference type="Proteomes" id="UP000321379"/>
    </source>
</evidence>
<dbReference type="AlphaFoldDB" id="A0A5C8UKX5"/>
<organism evidence="1 2">
    <name type="scientific">Lacisediminihabitans profunda</name>
    <dbReference type="NCBI Taxonomy" id="2594790"/>
    <lineage>
        <taxon>Bacteria</taxon>
        <taxon>Bacillati</taxon>
        <taxon>Actinomycetota</taxon>
        <taxon>Actinomycetes</taxon>
        <taxon>Micrococcales</taxon>
        <taxon>Microbacteriaceae</taxon>
        <taxon>Lacisediminihabitans</taxon>
    </lineage>
</organism>
<dbReference type="RefSeq" id="WP_147784605.1">
    <property type="nucleotide sequence ID" value="NZ_VRMG01000010.1"/>
</dbReference>
<comment type="caution">
    <text evidence="1">The sequence shown here is derived from an EMBL/GenBank/DDBJ whole genome shotgun (WGS) entry which is preliminary data.</text>
</comment>
<dbReference type="EMBL" id="VRMG01000010">
    <property type="protein sequence ID" value="TXN28935.1"/>
    <property type="molecule type" value="Genomic_DNA"/>
</dbReference>
<proteinExistence type="predicted"/>
<dbReference type="SUPFAM" id="SSF51182">
    <property type="entry name" value="RmlC-like cupins"/>
    <property type="match status" value="2"/>
</dbReference>
<dbReference type="Gene3D" id="2.60.120.10">
    <property type="entry name" value="Jelly Rolls"/>
    <property type="match status" value="1"/>
</dbReference>
<name>A0A5C8UKX5_9MICO</name>
<reference evidence="1 2" key="1">
    <citation type="submission" date="2019-08" db="EMBL/GenBank/DDBJ databases">
        <title>Bacterial whole genome sequence for Glaciihabitans sp. CHu50b-6-2.</title>
        <authorList>
            <person name="Jin L."/>
        </authorList>
    </citation>
    <scope>NUCLEOTIDE SEQUENCE [LARGE SCALE GENOMIC DNA]</scope>
    <source>
        <strain evidence="1 2">CHu50b-6-2</strain>
    </source>
</reference>
<dbReference type="InterPro" id="IPR014710">
    <property type="entry name" value="RmlC-like_jellyroll"/>
</dbReference>